<evidence type="ECO:0000313" key="3">
    <source>
        <dbReference type="EMBL" id="SFD40824.1"/>
    </source>
</evidence>
<gene>
    <name evidence="2" type="ORF">SAMN02982929_05672</name>
    <name evidence="3" type="ORF">SAMN05216506_104202</name>
</gene>
<accession>A0A1I1S2J5</accession>
<feature type="region of interest" description="Disordered" evidence="1">
    <location>
        <begin position="135"/>
        <end position="168"/>
    </location>
</feature>
<protein>
    <submittedName>
        <fullName evidence="2">Uncharacterized protein</fullName>
    </submittedName>
</protein>
<accession>A0A1H6E589</accession>
<evidence type="ECO:0000313" key="4">
    <source>
        <dbReference type="Proteomes" id="UP000199690"/>
    </source>
</evidence>
<reference evidence="4 5" key="2">
    <citation type="submission" date="2016-10" db="EMBL/GenBank/DDBJ databases">
        <authorList>
            <person name="Varghese N."/>
            <person name="Submissions S."/>
        </authorList>
    </citation>
    <scope>NUCLEOTIDE SEQUENCE [LARGE SCALE GENOMIC DNA]</scope>
    <source>
        <strain evidence="5">ATCC 20501</strain>
        <strain evidence="3 4">CGMCC 4.3529</strain>
    </source>
</reference>
<proteinExistence type="predicted"/>
<dbReference type="AlphaFoldDB" id="A0A1H6E589"/>
<dbReference type="Proteomes" id="UP000236729">
    <property type="component" value="Unassembled WGS sequence"/>
</dbReference>
<evidence type="ECO:0000313" key="2">
    <source>
        <dbReference type="EMBL" id="SEG92860.1"/>
    </source>
</evidence>
<dbReference type="Proteomes" id="UP000199690">
    <property type="component" value="Unassembled WGS sequence"/>
</dbReference>
<evidence type="ECO:0000313" key="5">
    <source>
        <dbReference type="Proteomes" id="UP000236729"/>
    </source>
</evidence>
<evidence type="ECO:0000256" key="1">
    <source>
        <dbReference type="SAM" id="MobiDB-lite"/>
    </source>
</evidence>
<name>A0A1H6E589_9PSEU</name>
<reference evidence="2" key="1">
    <citation type="submission" date="2016-10" db="EMBL/GenBank/DDBJ databases">
        <authorList>
            <person name="de Groot N.N."/>
        </authorList>
    </citation>
    <scope>NUCLEOTIDE SEQUENCE [LARGE SCALE GENOMIC DNA]</scope>
    <source>
        <strain evidence="2">ATCC 20501</strain>
    </source>
</reference>
<dbReference type="EMBL" id="FOME01000004">
    <property type="protein sequence ID" value="SFD40824.1"/>
    <property type="molecule type" value="Genomic_DNA"/>
</dbReference>
<dbReference type="EMBL" id="FNVB01000009">
    <property type="protein sequence ID" value="SEG92860.1"/>
    <property type="molecule type" value="Genomic_DNA"/>
</dbReference>
<keyword evidence="4" id="KW-1185">Reference proteome</keyword>
<organism evidence="2 5">
    <name type="scientific">Saccharopolyspora kobensis</name>
    <dbReference type="NCBI Taxonomy" id="146035"/>
    <lineage>
        <taxon>Bacteria</taxon>
        <taxon>Bacillati</taxon>
        <taxon>Actinomycetota</taxon>
        <taxon>Actinomycetes</taxon>
        <taxon>Pseudonocardiales</taxon>
        <taxon>Pseudonocardiaceae</taxon>
        <taxon>Saccharopolyspora</taxon>
    </lineage>
</organism>
<sequence length="184" mass="20329">MRVKPPAPHSSFREACTALLDKGDWYGLYRMAMQWRVAGGGMWTPDAWLMDICSALLHGQPKTAVHCCDMALTTWIDRPLDRRVLQYARGVLVRDQVGDPIRALDDLTAATDGPEWLAELAAGDLERGKELAARSRVRAPRVGPSPDFTGEHRTEAAPPEQPMPADGAMPPLWNIALPHIRSTI</sequence>
<dbReference type="RefSeq" id="WP_143185825.1">
    <property type="nucleotide sequence ID" value="NZ_FNVB01000009.1"/>
</dbReference>